<protein>
    <submittedName>
        <fullName evidence="1">Uncharacterized protein</fullName>
    </submittedName>
</protein>
<dbReference type="EMBL" id="GBRH01268199">
    <property type="protein sequence ID" value="JAD29696.1"/>
    <property type="molecule type" value="Transcribed_RNA"/>
</dbReference>
<reference evidence="1" key="1">
    <citation type="submission" date="2014-09" db="EMBL/GenBank/DDBJ databases">
        <authorList>
            <person name="Magalhaes I.L.F."/>
            <person name="Oliveira U."/>
            <person name="Santos F.R."/>
            <person name="Vidigal T.H.D.A."/>
            <person name="Brescovit A.D."/>
            <person name="Santos A.J."/>
        </authorList>
    </citation>
    <scope>NUCLEOTIDE SEQUENCE</scope>
    <source>
        <tissue evidence="1">Shoot tissue taken approximately 20 cm above the soil surface</tissue>
    </source>
</reference>
<name>A0A0A8YSZ8_ARUDO</name>
<organism evidence="1">
    <name type="scientific">Arundo donax</name>
    <name type="common">Giant reed</name>
    <name type="synonym">Donax arundinaceus</name>
    <dbReference type="NCBI Taxonomy" id="35708"/>
    <lineage>
        <taxon>Eukaryota</taxon>
        <taxon>Viridiplantae</taxon>
        <taxon>Streptophyta</taxon>
        <taxon>Embryophyta</taxon>
        <taxon>Tracheophyta</taxon>
        <taxon>Spermatophyta</taxon>
        <taxon>Magnoliopsida</taxon>
        <taxon>Liliopsida</taxon>
        <taxon>Poales</taxon>
        <taxon>Poaceae</taxon>
        <taxon>PACMAD clade</taxon>
        <taxon>Arundinoideae</taxon>
        <taxon>Arundineae</taxon>
        <taxon>Arundo</taxon>
    </lineage>
</organism>
<proteinExistence type="predicted"/>
<reference evidence="1" key="2">
    <citation type="journal article" date="2015" name="Data Brief">
        <title>Shoot transcriptome of the giant reed, Arundo donax.</title>
        <authorList>
            <person name="Barrero R.A."/>
            <person name="Guerrero F.D."/>
            <person name="Moolhuijzen P."/>
            <person name="Goolsby J.A."/>
            <person name="Tidwell J."/>
            <person name="Bellgard S.E."/>
            <person name="Bellgard M.I."/>
        </authorList>
    </citation>
    <scope>NUCLEOTIDE SEQUENCE</scope>
    <source>
        <tissue evidence="1">Shoot tissue taken approximately 20 cm above the soil surface</tissue>
    </source>
</reference>
<sequence>MLDELVLRRALAPVVLRVGDAEPEHAVIDIVPEVCSVCGRVVVVCLGRHAALAAGIRHVEKPSGVGPVSLVVTAGDHVGLLRGDGRDLGDELIPLGDVAVGVRQVANVENYVVVVQIIDQRVGRVERSRLVVRELVRSVSLRLSHVTEDNDPLQRVLPREWRSTERVGLAPHDGPVLELVSDLVVVPVTLCLARGPS</sequence>
<dbReference type="AlphaFoldDB" id="A0A0A8YSZ8"/>
<accession>A0A0A8YSZ8</accession>
<evidence type="ECO:0000313" key="1">
    <source>
        <dbReference type="EMBL" id="JAD29696.1"/>
    </source>
</evidence>